<gene>
    <name evidence="2" type="ORF">FBZ96_10666</name>
</gene>
<keyword evidence="1" id="KW-1133">Transmembrane helix</keyword>
<evidence type="ECO:0000313" key="2">
    <source>
        <dbReference type="EMBL" id="TWA97015.1"/>
    </source>
</evidence>
<dbReference type="AlphaFoldDB" id="A0A560DIR4"/>
<dbReference type="EMBL" id="VITK01000006">
    <property type="protein sequence ID" value="TWA97015.1"/>
    <property type="molecule type" value="Genomic_DNA"/>
</dbReference>
<protein>
    <submittedName>
        <fullName evidence="2">Uncharacterized protein</fullName>
    </submittedName>
</protein>
<comment type="caution">
    <text evidence="2">The sequence shown here is derived from an EMBL/GenBank/DDBJ whole genome shotgun (WGS) entry which is preliminary data.</text>
</comment>
<sequence length="78" mass="9289">MEKWMVELALSWLPFVALIGFWFWFSRRNGMQARGKSGASLIELYEQQLIETRRMNTFLERIAVTMEKHEPPRSSWPA</sequence>
<organism evidence="2 3">
    <name type="scientific">Bradyrhizobium stylosanthis</name>
    <dbReference type="NCBI Taxonomy" id="1803665"/>
    <lineage>
        <taxon>Bacteria</taxon>
        <taxon>Pseudomonadati</taxon>
        <taxon>Pseudomonadota</taxon>
        <taxon>Alphaproteobacteria</taxon>
        <taxon>Hyphomicrobiales</taxon>
        <taxon>Nitrobacteraceae</taxon>
        <taxon>Bradyrhizobium</taxon>
    </lineage>
</organism>
<feature type="transmembrane region" description="Helical" evidence="1">
    <location>
        <begin position="6"/>
        <end position="25"/>
    </location>
</feature>
<keyword evidence="1" id="KW-0472">Membrane</keyword>
<dbReference type="RefSeq" id="WP_145665640.1">
    <property type="nucleotide sequence ID" value="NZ_VITK01000006.1"/>
</dbReference>
<evidence type="ECO:0000256" key="1">
    <source>
        <dbReference type="SAM" id="Phobius"/>
    </source>
</evidence>
<dbReference type="STRING" id="1803665.GCA_001641335_01207"/>
<evidence type="ECO:0000313" key="3">
    <source>
        <dbReference type="Proteomes" id="UP000319949"/>
    </source>
</evidence>
<keyword evidence="1" id="KW-0812">Transmembrane</keyword>
<name>A0A560DIR4_9BRAD</name>
<accession>A0A560DIR4</accession>
<dbReference type="OrthoDB" id="8243412at2"/>
<keyword evidence="3" id="KW-1185">Reference proteome</keyword>
<dbReference type="Proteomes" id="UP000319949">
    <property type="component" value="Unassembled WGS sequence"/>
</dbReference>
<reference evidence="2 3" key="1">
    <citation type="submission" date="2019-06" db="EMBL/GenBank/DDBJ databases">
        <title>Genomic Encyclopedia of Type Strains, Phase IV (KMG-V): Genome sequencing to study the core and pangenomes of soil and plant-associated prokaryotes.</title>
        <authorList>
            <person name="Whitman W."/>
        </authorList>
    </citation>
    <scope>NUCLEOTIDE SEQUENCE [LARGE SCALE GENOMIC DNA]</scope>
    <source>
        <strain evidence="2 3">BR 510</strain>
    </source>
</reference>
<proteinExistence type="predicted"/>